<dbReference type="Pfam" id="PF05547">
    <property type="entry name" value="Peptidase_M6"/>
    <property type="match status" value="1"/>
</dbReference>
<feature type="domain" description="Peptidase M6-like" evidence="3">
    <location>
        <begin position="137"/>
        <end position="406"/>
    </location>
</feature>
<feature type="domain" description="Immune inhibitor A-like metallopeptidase VEG" evidence="4">
    <location>
        <begin position="601"/>
        <end position="750"/>
    </location>
</feature>
<dbReference type="PIRSF" id="PIRSF007519">
    <property type="entry name" value="Protease_InhA"/>
    <property type="match status" value="1"/>
</dbReference>
<dbReference type="InterPro" id="IPR013320">
    <property type="entry name" value="ConA-like_dom_sf"/>
</dbReference>
<reference evidence="5 6" key="1">
    <citation type="submission" date="2019-03" db="EMBL/GenBank/DDBJ databases">
        <title>Genomic Encyclopedia of Type Strains, Phase IV (KMG-IV): sequencing the most valuable type-strain genomes for metagenomic binning, comparative biology and taxonomic classification.</title>
        <authorList>
            <person name="Goeker M."/>
        </authorList>
    </citation>
    <scope>NUCLEOTIDE SEQUENCE [LARGE SCALE GENOMIC DNA]</scope>
    <source>
        <strain evidence="5 6">DSM 46831</strain>
    </source>
</reference>
<dbReference type="AlphaFoldDB" id="A0A4R2RKZ9"/>
<evidence type="ECO:0000256" key="1">
    <source>
        <dbReference type="SAM" id="MobiDB-lite"/>
    </source>
</evidence>
<dbReference type="EMBL" id="SLXV01000039">
    <property type="protein sequence ID" value="TCP64580.1"/>
    <property type="molecule type" value="Genomic_DNA"/>
</dbReference>
<gene>
    <name evidence="5" type="ORF">EDD57_13910</name>
</gene>
<feature type="compositionally biased region" description="Basic and acidic residues" evidence="1">
    <location>
        <begin position="91"/>
        <end position="113"/>
    </location>
</feature>
<dbReference type="OrthoDB" id="275270at2"/>
<dbReference type="PANTHER" id="PTHR41775:SF1">
    <property type="entry name" value="PEPTIDASE M6-LIKE DOMAIN-CONTAINING PROTEIN"/>
    <property type="match status" value="1"/>
</dbReference>
<dbReference type="PANTHER" id="PTHR41775">
    <property type="entry name" value="SECRETED PROTEIN-RELATED"/>
    <property type="match status" value="1"/>
</dbReference>
<evidence type="ECO:0000313" key="6">
    <source>
        <dbReference type="Proteomes" id="UP000294746"/>
    </source>
</evidence>
<evidence type="ECO:0000259" key="4">
    <source>
        <dbReference type="Pfam" id="PF20774"/>
    </source>
</evidence>
<comment type="caution">
    <text evidence="5">The sequence shown here is derived from an EMBL/GenBank/DDBJ whole genome shotgun (WGS) entry which is preliminary data.</text>
</comment>
<organism evidence="5 6">
    <name type="scientific">Baia soyae</name>
    <dbReference type="NCBI Taxonomy" id="1544746"/>
    <lineage>
        <taxon>Bacteria</taxon>
        <taxon>Bacillati</taxon>
        <taxon>Bacillota</taxon>
        <taxon>Bacilli</taxon>
        <taxon>Bacillales</taxon>
        <taxon>Thermoactinomycetaceae</taxon>
        <taxon>Baia</taxon>
    </lineage>
</organism>
<accession>A0A4R2RKZ9</accession>
<evidence type="ECO:0000256" key="2">
    <source>
        <dbReference type="SAM" id="SignalP"/>
    </source>
</evidence>
<keyword evidence="6" id="KW-1185">Reference proteome</keyword>
<dbReference type="SUPFAM" id="SSF49899">
    <property type="entry name" value="Concanavalin A-like lectins/glucanases"/>
    <property type="match status" value="1"/>
</dbReference>
<name>A0A4R2RKZ9_9BACL</name>
<sequence>MKTKKSVVALLTTSFLVATSFATPALQTNVNAIPKDTSTDGHIDWSVVNQDKLIRALKEQGKIKESASQKEIEAAVEQFVKKGETPFAKTDGLDTRSKFGKDAKKGKEGNQQKAVKEVDNLQESDNIRLDSNSKKSQHQENGVVALIEFPNFKHNQIKQDSPHDFWVKDFDQKHYQNLLFNANGFKTDTGKKYISFRQYYLEQSSGFWDVDGTVTPWIQAKNEAAFYGGHKGAAKDADPRSLVKETLETVGQQIKGNEAKYDVRDPYDLDKDGNVMEPDGILDALFIVHSGTGEEAGGGELGENAIWSHRSVISDKPVEIPGTNLKAFDYIIQPEDGAVGVFAHEYGHNIGLPDEYDTAYSGSGSPVEAWSIMSNGSWTGKVLGTEPTGFSPWAKLYFHETFGGNWPAPKVVDLNKLGKKKKKFKLDEAVKDGKKGKLIKVNLPDVEKPAITKPTGKLAYFSTKGDSLNTKMTSPEIDLTGATESKLSFDSWRDIEQDYDYLYVNVYADGSTTPVNIKTYTGSNGKWENEQLDLKDFVGKKIKVEFNYVTDVGLALEGFVVDNILVTADGKNVFQDDVEGTPSFKMEGFKTFDGAPTPFPNYYLIEWRTHNGVDQGLANIRRSDSILKYDPGMVVWYYDGRYGEDNMTGKHPGEGFLGVVDSHQNGLYWDNGTVAPTRFQLADAAFGSTKTSPIDIKYPTYAMKYASQAGIRTFDDRYNYASPASPESGKILPRNGLKVTVKKSTDKGRSAVIEISKTK</sequence>
<feature type="region of interest" description="Disordered" evidence="1">
    <location>
        <begin position="90"/>
        <end position="113"/>
    </location>
</feature>
<dbReference type="Pfam" id="PF20774">
    <property type="entry name" value="InhA-like_VEG"/>
    <property type="match status" value="1"/>
</dbReference>
<feature type="signal peptide" evidence="2">
    <location>
        <begin position="1"/>
        <end position="22"/>
    </location>
</feature>
<protein>
    <submittedName>
        <fullName evidence="5">Immune inhibitor A</fullName>
    </submittedName>
</protein>
<dbReference type="Pfam" id="PF20773">
    <property type="entry name" value="InhA-like_MAM"/>
    <property type="match status" value="1"/>
</dbReference>
<dbReference type="GO" id="GO:0006508">
    <property type="term" value="P:proteolysis"/>
    <property type="evidence" value="ECO:0007669"/>
    <property type="project" value="InterPro"/>
</dbReference>
<dbReference type="Gene3D" id="2.60.120.200">
    <property type="match status" value="1"/>
</dbReference>
<dbReference type="InterPro" id="IPR012300">
    <property type="entry name" value="Pept_M6_InhA"/>
</dbReference>
<dbReference type="NCBIfam" id="TIGR03296">
    <property type="entry name" value="M6dom_TIGR03296"/>
    <property type="match status" value="1"/>
</dbReference>
<dbReference type="RefSeq" id="WP_131849558.1">
    <property type="nucleotide sequence ID" value="NZ_SLXV01000039.1"/>
</dbReference>
<feature type="chain" id="PRO_5038415100" evidence="2">
    <location>
        <begin position="23"/>
        <end position="759"/>
    </location>
</feature>
<evidence type="ECO:0000313" key="5">
    <source>
        <dbReference type="EMBL" id="TCP64580.1"/>
    </source>
</evidence>
<keyword evidence="2" id="KW-0732">Signal</keyword>
<dbReference type="InterPro" id="IPR048665">
    <property type="entry name" value="InhA-like_VEG"/>
</dbReference>
<dbReference type="SUPFAM" id="SSF55486">
    <property type="entry name" value="Metalloproteases ('zincins'), catalytic domain"/>
    <property type="match status" value="1"/>
</dbReference>
<proteinExistence type="predicted"/>
<dbReference type="InterPro" id="IPR008757">
    <property type="entry name" value="Peptidase_M6-like_domain"/>
</dbReference>
<evidence type="ECO:0000259" key="3">
    <source>
        <dbReference type="Pfam" id="PF05547"/>
    </source>
</evidence>
<dbReference type="GO" id="GO:0008233">
    <property type="term" value="F:peptidase activity"/>
    <property type="evidence" value="ECO:0007669"/>
    <property type="project" value="InterPro"/>
</dbReference>
<dbReference type="Proteomes" id="UP000294746">
    <property type="component" value="Unassembled WGS sequence"/>
</dbReference>